<proteinExistence type="predicted"/>
<sequence length="244" mass="26397">MSGPAEAAPQAAVLGLGLDISGRWNQKATKQSRALVQTYLLPSFVHPPPTAGGGWGARTPLRLPSLTAQGPRRPSIARLSLSEPSLLTPHENALLEGFSNNRRPSVLKKGSAPPTPFSKSSVLLPCKTCLTSGTSKQQNHRQVQNCSRPAYFHFSQAIQPGSKPRAVRRHSHNPTLSAEMEQQAVNARLLLLPPARTQLHVFLPTEAEGEEVDSESVDEGFMDELDSKITSLKLQQGAAKTLTY</sequence>
<reference evidence="1" key="1">
    <citation type="submission" date="2023-04" db="EMBL/GenBank/DDBJ databases">
        <title>Chromosome-level genome of Chaenocephalus aceratus.</title>
        <authorList>
            <person name="Park H."/>
        </authorList>
    </citation>
    <scope>NUCLEOTIDE SEQUENCE</scope>
    <source>
        <strain evidence="1">DE</strain>
        <tissue evidence="1">Muscle</tissue>
    </source>
</reference>
<keyword evidence="2" id="KW-1185">Reference proteome</keyword>
<comment type="caution">
    <text evidence="1">The sequence shown here is derived from an EMBL/GenBank/DDBJ whole genome shotgun (WGS) entry which is preliminary data.</text>
</comment>
<organism evidence="1 2">
    <name type="scientific">Dissostichus eleginoides</name>
    <name type="common">Patagonian toothfish</name>
    <name type="synonym">Dissostichus amissus</name>
    <dbReference type="NCBI Taxonomy" id="100907"/>
    <lineage>
        <taxon>Eukaryota</taxon>
        <taxon>Metazoa</taxon>
        <taxon>Chordata</taxon>
        <taxon>Craniata</taxon>
        <taxon>Vertebrata</taxon>
        <taxon>Euteleostomi</taxon>
        <taxon>Actinopterygii</taxon>
        <taxon>Neopterygii</taxon>
        <taxon>Teleostei</taxon>
        <taxon>Neoteleostei</taxon>
        <taxon>Acanthomorphata</taxon>
        <taxon>Eupercaria</taxon>
        <taxon>Perciformes</taxon>
        <taxon>Notothenioidei</taxon>
        <taxon>Nototheniidae</taxon>
        <taxon>Dissostichus</taxon>
    </lineage>
</organism>
<accession>A0AAD9ES61</accession>
<dbReference type="Proteomes" id="UP001228049">
    <property type="component" value="Unassembled WGS sequence"/>
</dbReference>
<name>A0AAD9ES61_DISEL</name>
<protein>
    <submittedName>
        <fullName evidence="1">tRNA(Ile2) 2-agmatinylcytidine synthetase TiaS</fullName>
    </submittedName>
</protein>
<evidence type="ECO:0000313" key="1">
    <source>
        <dbReference type="EMBL" id="KAK1875632.1"/>
    </source>
</evidence>
<evidence type="ECO:0000313" key="2">
    <source>
        <dbReference type="Proteomes" id="UP001228049"/>
    </source>
</evidence>
<gene>
    <name evidence="1" type="ORF">KUDE01_015435</name>
</gene>
<dbReference type="EMBL" id="JASDAP010000100">
    <property type="protein sequence ID" value="KAK1875632.1"/>
    <property type="molecule type" value="Genomic_DNA"/>
</dbReference>
<dbReference type="AlphaFoldDB" id="A0AAD9ES61"/>